<feature type="transmembrane region" description="Helical" evidence="3">
    <location>
        <begin position="263"/>
        <end position="285"/>
    </location>
</feature>
<dbReference type="SMART" id="SM00343">
    <property type="entry name" value="ZnF_C2HC"/>
    <property type="match status" value="1"/>
</dbReference>
<feature type="compositionally biased region" description="Gly residues" evidence="2">
    <location>
        <begin position="142"/>
        <end position="152"/>
    </location>
</feature>
<keyword evidence="6" id="KW-1185">Reference proteome</keyword>
<sequence>MTTAASEVIVGAMPKEMGIPPRQGYWRRRRRHHRGVWWRSFCKTVPPASVAEIVVAIEQFLDFEALTLEEVFGRLKAVDNREEQALTEPVAINGKLLYTEEQWRARWRKEKKGDDAGGSRFRNQHGGGGRSRGGGRGRGRGGGRGGGRGDGNVAGRVGPNTCLNCNQEGHWARECPTRAVKRCRAGGGGGNRLWHVAVAIVMEVVAAEIRLGSVAGTKEGMRRAKDAEMCRRQGNASAYGMGTPVVKVYPDVDVEGTQSDFKMLLWITIIGAAVFCAMFLVRFCYHWRHRPMPSSLQNQGLPSEIRDERRPSGKKSSAHRRMSSSRGSPNG</sequence>
<protein>
    <recommendedName>
        <fullName evidence="4">CCHC-type domain-containing protein</fullName>
    </recommendedName>
</protein>
<keyword evidence="1" id="KW-0862">Zinc</keyword>
<dbReference type="GO" id="GO:0003676">
    <property type="term" value="F:nucleic acid binding"/>
    <property type="evidence" value="ECO:0007669"/>
    <property type="project" value="InterPro"/>
</dbReference>
<dbReference type="EMBL" id="CAJGYO010000432">
    <property type="protein sequence ID" value="CAD6342241.1"/>
    <property type="molecule type" value="Genomic_DNA"/>
</dbReference>
<keyword evidence="3" id="KW-0472">Membrane</keyword>
<evidence type="ECO:0000313" key="6">
    <source>
        <dbReference type="Proteomes" id="UP000604825"/>
    </source>
</evidence>
<feature type="domain" description="CCHC-type" evidence="4">
    <location>
        <begin position="162"/>
        <end position="176"/>
    </location>
</feature>
<keyword evidence="3" id="KW-1133">Transmembrane helix</keyword>
<dbReference type="SUPFAM" id="SSF57756">
    <property type="entry name" value="Retrovirus zinc finger-like domains"/>
    <property type="match status" value="1"/>
</dbReference>
<dbReference type="Pfam" id="PF00098">
    <property type="entry name" value="zf-CCHC"/>
    <property type="match status" value="1"/>
</dbReference>
<evidence type="ECO:0000256" key="2">
    <source>
        <dbReference type="SAM" id="MobiDB-lite"/>
    </source>
</evidence>
<feature type="compositionally biased region" description="Basic residues" evidence="2">
    <location>
        <begin position="312"/>
        <end position="323"/>
    </location>
</feature>
<keyword evidence="1" id="KW-0479">Metal-binding</keyword>
<gene>
    <name evidence="5" type="ORF">NCGR_LOCUS66339</name>
</gene>
<keyword evidence="1" id="KW-0863">Zinc-finger</keyword>
<dbReference type="GO" id="GO:0008270">
    <property type="term" value="F:zinc ion binding"/>
    <property type="evidence" value="ECO:0007669"/>
    <property type="project" value="UniProtKB-KW"/>
</dbReference>
<evidence type="ECO:0000259" key="4">
    <source>
        <dbReference type="PROSITE" id="PS50158"/>
    </source>
</evidence>
<dbReference type="Gene3D" id="4.10.60.10">
    <property type="entry name" value="Zinc finger, CCHC-type"/>
    <property type="match status" value="1"/>
</dbReference>
<dbReference type="InterPro" id="IPR036875">
    <property type="entry name" value="Znf_CCHC_sf"/>
</dbReference>
<feature type="region of interest" description="Disordered" evidence="2">
    <location>
        <begin position="109"/>
        <end position="158"/>
    </location>
</feature>
<comment type="caution">
    <text evidence="5">The sequence shown here is derived from an EMBL/GenBank/DDBJ whole genome shotgun (WGS) entry which is preliminary data.</text>
</comment>
<organism evidence="5 6">
    <name type="scientific">Miscanthus lutarioriparius</name>
    <dbReference type="NCBI Taxonomy" id="422564"/>
    <lineage>
        <taxon>Eukaryota</taxon>
        <taxon>Viridiplantae</taxon>
        <taxon>Streptophyta</taxon>
        <taxon>Embryophyta</taxon>
        <taxon>Tracheophyta</taxon>
        <taxon>Spermatophyta</taxon>
        <taxon>Magnoliopsida</taxon>
        <taxon>Liliopsida</taxon>
        <taxon>Poales</taxon>
        <taxon>Poaceae</taxon>
        <taxon>PACMAD clade</taxon>
        <taxon>Panicoideae</taxon>
        <taxon>Andropogonodae</taxon>
        <taxon>Andropogoneae</taxon>
        <taxon>Saccharinae</taxon>
        <taxon>Miscanthus</taxon>
    </lineage>
</organism>
<name>A0A811SHD7_9POAL</name>
<reference evidence="5" key="1">
    <citation type="submission" date="2020-10" db="EMBL/GenBank/DDBJ databases">
        <authorList>
            <person name="Han B."/>
            <person name="Lu T."/>
            <person name="Zhao Q."/>
            <person name="Huang X."/>
            <person name="Zhao Y."/>
        </authorList>
    </citation>
    <scope>NUCLEOTIDE SEQUENCE</scope>
</reference>
<accession>A0A811SHD7</accession>
<dbReference type="InterPro" id="IPR001878">
    <property type="entry name" value="Znf_CCHC"/>
</dbReference>
<evidence type="ECO:0000256" key="3">
    <source>
        <dbReference type="SAM" id="Phobius"/>
    </source>
</evidence>
<dbReference type="Proteomes" id="UP000604825">
    <property type="component" value="Unassembled WGS sequence"/>
</dbReference>
<evidence type="ECO:0000313" key="5">
    <source>
        <dbReference type="EMBL" id="CAD6342241.1"/>
    </source>
</evidence>
<keyword evidence="3" id="KW-0812">Transmembrane</keyword>
<feature type="region of interest" description="Disordered" evidence="2">
    <location>
        <begin position="296"/>
        <end position="331"/>
    </location>
</feature>
<dbReference type="AlphaFoldDB" id="A0A811SHD7"/>
<evidence type="ECO:0000256" key="1">
    <source>
        <dbReference type="PROSITE-ProRule" id="PRU00047"/>
    </source>
</evidence>
<proteinExistence type="predicted"/>
<dbReference type="PROSITE" id="PS50158">
    <property type="entry name" value="ZF_CCHC"/>
    <property type="match status" value="1"/>
</dbReference>